<evidence type="ECO:0000259" key="6">
    <source>
        <dbReference type="Pfam" id="PF00082"/>
    </source>
</evidence>
<dbReference type="PANTHER" id="PTHR43806:SF11">
    <property type="entry name" value="CEREVISIN-RELATED"/>
    <property type="match status" value="1"/>
</dbReference>
<dbReference type="PRINTS" id="PR00723">
    <property type="entry name" value="SUBTILISIN"/>
</dbReference>
<feature type="active site" description="Charge relay system" evidence="5">
    <location>
        <position position="499"/>
    </location>
</feature>
<feature type="domain" description="Peptidase C14 caspase" evidence="7">
    <location>
        <begin position="14"/>
        <end position="258"/>
    </location>
</feature>
<keyword evidence="2 5" id="KW-0645">Protease</keyword>
<feature type="active site" description="Charge relay system" evidence="5">
    <location>
        <position position="689"/>
    </location>
</feature>
<dbReference type="EMBL" id="CP149822">
    <property type="protein sequence ID" value="WZN42448.1"/>
    <property type="molecule type" value="Genomic_DNA"/>
</dbReference>
<evidence type="ECO:0000259" key="7">
    <source>
        <dbReference type="Pfam" id="PF00656"/>
    </source>
</evidence>
<evidence type="ECO:0000313" key="8">
    <source>
        <dbReference type="EMBL" id="WZN42448.1"/>
    </source>
</evidence>
<gene>
    <name evidence="8" type="ORF">WJU16_05300</name>
</gene>
<dbReference type="InterPro" id="IPR000209">
    <property type="entry name" value="Peptidase_S8/S53_dom"/>
</dbReference>
<feature type="domain" description="Peptidase S8/S53" evidence="6">
    <location>
        <begin position="449"/>
        <end position="752"/>
    </location>
</feature>
<dbReference type="Pfam" id="PF00656">
    <property type="entry name" value="Peptidase_C14"/>
    <property type="match status" value="1"/>
</dbReference>
<dbReference type="Pfam" id="PF00082">
    <property type="entry name" value="Peptidase_S8"/>
    <property type="match status" value="1"/>
</dbReference>
<dbReference type="InterPro" id="IPR015500">
    <property type="entry name" value="Peptidase_S8_subtilisin-rel"/>
</dbReference>
<name>A0ABZ2YRR0_9BACT</name>
<dbReference type="Proteomes" id="UP001485459">
    <property type="component" value="Chromosome"/>
</dbReference>
<dbReference type="Gene3D" id="3.40.50.200">
    <property type="entry name" value="Peptidase S8/S53 domain"/>
    <property type="match status" value="1"/>
</dbReference>
<dbReference type="PANTHER" id="PTHR43806">
    <property type="entry name" value="PEPTIDASE S8"/>
    <property type="match status" value="1"/>
</dbReference>
<dbReference type="SUPFAM" id="SSF52129">
    <property type="entry name" value="Caspase-like"/>
    <property type="match status" value="1"/>
</dbReference>
<dbReference type="InterPro" id="IPR011600">
    <property type="entry name" value="Pept_C14_caspase"/>
</dbReference>
<dbReference type="PROSITE" id="PS00138">
    <property type="entry name" value="SUBTILASE_SER"/>
    <property type="match status" value="1"/>
</dbReference>
<dbReference type="InterPro" id="IPR036852">
    <property type="entry name" value="Peptidase_S8/S53_dom_sf"/>
</dbReference>
<evidence type="ECO:0000256" key="1">
    <source>
        <dbReference type="ARBA" id="ARBA00011073"/>
    </source>
</evidence>
<reference evidence="9" key="1">
    <citation type="submission" date="2024-03" db="EMBL/GenBank/DDBJ databases">
        <title>Chitinophaga horti sp. nov., isolated from garden soil.</title>
        <authorList>
            <person name="Lee D.S."/>
            <person name="Han D.M."/>
            <person name="Baek J.H."/>
            <person name="Choi D.G."/>
            <person name="Jeon J.H."/>
            <person name="Jeon C.O."/>
        </authorList>
    </citation>
    <scope>NUCLEOTIDE SEQUENCE [LARGE SCALE GENOMIC DNA]</scope>
    <source>
        <strain evidence="9">GPA1</strain>
    </source>
</reference>
<dbReference type="SUPFAM" id="SSF52743">
    <property type="entry name" value="Subtilisin-like"/>
    <property type="match status" value="1"/>
</dbReference>
<protein>
    <submittedName>
        <fullName evidence="8">S8 family serine peptidase</fullName>
    </submittedName>
</protein>
<dbReference type="InterPro" id="IPR050131">
    <property type="entry name" value="Peptidase_S8_subtilisin-like"/>
</dbReference>
<evidence type="ECO:0000256" key="3">
    <source>
        <dbReference type="ARBA" id="ARBA00022801"/>
    </source>
</evidence>
<dbReference type="CDD" id="cd00306">
    <property type="entry name" value="Peptidases_S8_S53"/>
    <property type="match status" value="1"/>
</dbReference>
<proteinExistence type="inferred from homology"/>
<evidence type="ECO:0000256" key="2">
    <source>
        <dbReference type="ARBA" id="ARBA00022670"/>
    </source>
</evidence>
<accession>A0ABZ2YRR0</accession>
<evidence type="ECO:0000256" key="5">
    <source>
        <dbReference type="PROSITE-ProRule" id="PRU01240"/>
    </source>
</evidence>
<dbReference type="InterPro" id="IPR029030">
    <property type="entry name" value="Caspase-like_dom_sf"/>
</dbReference>
<dbReference type="InterPro" id="IPR023828">
    <property type="entry name" value="Peptidase_S8_Ser-AS"/>
</dbReference>
<sequence>MSKGYSLHIGLNKIDKQHYSDVPFLKAAVADAEFWKEFAEQSGYSARHFHDEEATASAVLATLNDYAGKMAPGDILLLTYAGHGSQIANEKAVGLDNERFDQTWCLYDRELLDDELFEAFRAFREGTRILIVSDSCHSGTIARVVPDAQNLSQHLAAGLEKAAGARGMRSRKLPLANEQDVLSLYGETVYAPVQKRFRTKAQAADVKAAVKLLAACQDDQTTFDGDKNGVFTESFIGLFRKASTRKKNAPELIDAIRERYYYPRPNFFEYGAIIPAFDTAFPFKIDIPDAAVVTGKRSPDLKPRPVGRRLTKEEEWDEVKVKRNAQLLITWKTPPAGDITPGNDMEILEKGADFLLVELKDTPHEHSWSAAHALQQSLQQAGMEAVVEPDLSVTPAQDKRATREADANNPDYIREWPPAMGDAAIGWHLGDTHSQLAKATEEVRATPGAHVRIAHLDTGYIPKHPALPENLDYQLQRSFVSKENPAVAEDKPESGQDGHGLGTMVLLAGGKVSKDQTFGEYEGYIGGAPVATVIPCRISESVVIMNDRTFAEAIDYAIANGCEVVSMSMAGKPSQRMAKAVNRAYEAGVVIVSAASNCWYKGTGALLPKCVLFPAAFERVIAATGAMHDHRPYDVDFLREGSERAISTQYMQGSWGPASRMTRALAGYTPNTPWASTVHPFVRSGGGTSSATPQVAAAAALYIARHREEMEKKGYYEEGKKWMKVEAVRHALYTSAAKGDIFPDWKKYYGNGILRAWDALQVPVAEPAALTQSPSAESTWWGVVEIVGSFFKRRKLFRSSEPKPSAEALATELLHLLQTDPQFYEIFSRIDLSNPVEMEATIGQPEFRDKVLASPYASAWLKEAIQM</sequence>
<dbReference type="Gene3D" id="3.40.50.1460">
    <property type="match status" value="1"/>
</dbReference>
<comment type="similarity">
    <text evidence="1 5">Belongs to the peptidase S8 family.</text>
</comment>
<evidence type="ECO:0000313" key="9">
    <source>
        <dbReference type="Proteomes" id="UP001485459"/>
    </source>
</evidence>
<dbReference type="RefSeq" id="WP_341837282.1">
    <property type="nucleotide sequence ID" value="NZ_CP149822.1"/>
</dbReference>
<feature type="active site" description="Charge relay system" evidence="5">
    <location>
        <position position="457"/>
    </location>
</feature>
<evidence type="ECO:0000256" key="4">
    <source>
        <dbReference type="ARBA" id="ARBA00022825"/>
    </source>
</evidence>
<keyword evidence="4 5" id="KW-0720">Serine protease</keyword>
<dbReference type="PROSITE" id="PS51892">
    <property type="entry name" value="SUBTILASE"/>
    <property type="match status" value="1"/>
</dbReference>
<organism evidence="8 9">
    <name type="scientific">Chitinophaga pollutisoli</name>
    <dbReference type="NCBI Taxonomy" id="3133966"/>
    <lineage>
        <taxon>Bacteria</taxon>
        <taxon>Pseudomonadati</taxon>
        <taxon>Bacteroidota</taxon>
        <taxon>Chitinophagia</taxon>
        <taxon>Chitinophagales</taxon>
        <taxon>Chitinophagaceae</taxon>
        <taxon>Chitinophaga</taxon>
    </lineage>
</organism>
<keyword evidence="3 5" id="KW-0378">Hydrolase</keyword>
<keyword evidence="9" id="KW-1185">Reference proteome</keyword>